<dbReference type="PANTHER" id="PTHR45348:SF2">
    <property type="entry name" value="ZINC-TYPE ALCOHOL DEHYDROGENASE-LIKE PROTEIN C2E1P3.01"/>
    <property type="match status" value="1"/>
</dbReference>
<keyword evidence="6" id="KW-1185">Reference proteome</keyword>
<proteinExistence type="inferred from homology"/>
<dbReference type="SMART" id="SM00829">
    <property type="entry name" value="PKS_ER"/>
    <property type="match status" value="1"/>
</dbReference>
<dbReference type="InterPro" id="IPR013154">
    <property type="entry name" value="ADH-like_N"/>
</dbReference>
<comment type="similarity">
    <text evidence="1">Belongs to the zinc-containing alcohol dehydrogenase family.</text>
</comment>
<dbReference type="SUPFAM" id="SSF51735">
    <property type="entry name" value="NAD(P)-binding Rossmann-fold domains"/>
    <property type="match status" value="1"/>
</dbReference>
<sequence length="372" mass="40173">MRRGSRKRAAWLAEPKQALRVTAAAYTPPQSNEIVIRTRAVAINPIDWMMQDNGKMIYPHIKYPFAMGNDAAGEVVEVGHGVTRFKVGDRVAGHAVGMDKRINRSAEGSFQAYTVLRPYMTTSIPDSLSFEDAAVMPLGLSTAACGLFEKDQLALPYPRTRKDIENARKTVVIWGGSTSVGSNAIQLAVAAGFEVITTCSPRNFDYVKKLGASQALDYNNKHTVDDIVHALKGKTIGGAMSIGYGAADACLDILGQCNGDKVLTMASYPMPASPPKRLVFLTTVYAYLSGMLSIWLKSRTRGIRTGYIFGTSLVFNGVGKAVYEDYVPQALTEGTFIAAPDAMVVGKGLEQIQPALDIQRKGVSAKKVVVVL</sequence>
<evidence type="ECO:0000256" key="2">
    <source>
        <dbReference type="ARBA" id="ARBA00023002"/>
    </source>
</evidence>
<dbReference type="InterPro" id="IPR020843">
    <property type="entry name" value="ER"/>
</dbReference>
<dbReference type="Pfam" id="PF00107">
    <property type="entry name" value="ADH_zinc_N"/>
    <property type="match status" value="1"/>
</dbReference>
<dbReference type="InterPro" id="IPR011032">
    <property type="entry name" value="GroES-like_sf"/>
</dbReference>
<keyword evidence="3" id="KW-0812">Transmembrane</keyword>
<evidence type="ECO:0000259" key="4">
    <source>
        <dbReference type="SMART" id="SM00829"/>
    </source>
</evidence>
<dbReference type="Proteomes" id="UP001345013">
    <property type="component" value="Unassembled WGS sequence"/>
</dbReference>
<dbReference type="PANTHER" id="PTHR45348">
    <property type="entry name" value="HYPOTHETICAL OXIDOREDUCTASE (EUROFUNG)"/>
    <property type="match status" value="1"/>
</dbReference>
<accession>A0ABR0JUD9</accession>
<reference evidence="5 6" key="1">
    <citation type="submission" date="2023-08" db="EMBL/GenBank/DDBJ databases">
        <title>Black Yeasts Isolated from many extreme environments.</title>
        <authorList>
            <person name="Coleine C."/>
            <person name="Stajich J.E."/>
            <person name="Selbmann L."/>
        </authorList>
    </citation>
    <scope>NUCLEOTIDE SEQUENCE [LARGE SCALE GENOMIC DNA]</scope>
    <source>
        <strain evidence="5 6">CCFEE 5885</strain>
    </source>
</reference>
<keyword evidence="3" id="KW-1133">Transmembrane helix</keyword>
<dbReference type="CDD" id="cd08249">
    <property type="entry name" value="enoyl_reductase_like"/>
    <property type="match status" value="1"/>
</dbReference>
<evidence type="ECO:0000256" key="3">
    <source>
        <dbReference type="SAM" id="Phobius"/>
    </source>
</evidence>
<comment type="caution">
    <text evidence="5">The sequence shown here is derived from an EMBL/GenBank/DDBJ whole genome shotgun (WGS) entry which is preliminary data.</text>
</comment>
<organism evidence="5 6">
    <name type="scientific">Lithohypha guttulata</name>
    <dbReference type="NCBI Taxonomy" id="1690604"/>
    <lineage>
        <taxon>Eukaryota</taxon>
        <taxon>Fungi</taxon>
        <taxon>Dikarya</taxon>
        <taxon>Ascomycota</taxon>
        <taxon>Pezizomycotina</taxon>
        <taxon>Eurotiomycetes</taxon>
        <taxon>Chaetothyriomycetidae</taxon>
        <taxon>Chaetothyriales</taxon>
        <taxon>Trichomeriaceae</taxon>
        <taxon>Lithohypha</taxon>
    </lineage>
</organism>
<dbReference type="InterPro" id="IPR036291">
    <property type="entry name" value="NAD(P)-bd_dom_sf"/>
</dbReference>
<evidence type="ECO:0000313" key="6">
    <source>
        <dbReference type="Proteomes" id="UP001345013"/>
    </source>
</evidence>
<dbReference type="SUPFAM" id="SSF50129">
    <property type="entry name" value="GroES-like"/>
    <property type="match status" value="1"/>
</dbReference>
<evidence type="ECO:0000313" key="5">
    <source>
        <dbReference type="EMBL" id="KAK5073410.1"/>
    </source>
</evidence>
<protein>
    <recommendedName>
        <fullName evidence="4">Enoyl reductase (ER) domain-containing protein</fullName>
    </recommendedName>
</protein>
<name>A0ABR0JUD9_9EURO</name>
<dbReference type="InterPro" id="IPR047122">
    <property type="entry name" value="Trans-enoyl_RdTase-like"/>
</dbReference>
<dbReference type="Gene3D" id="3.40.50.720">
    <property type="entry name" value="NAD(P)-binding Rossmann-like Domain"/>
    <property type="match status" value="1"/>
</dbReference>
<dbReference type="Gene3D" id="3.90.180.10">
    <property type="entry name" value="Medium-chain alcohol dehydrogenases, catalytic domain"/>
    <property type="match status" value="1"/>
</dbReference>
<dbReference type="Pfam" id="PF08240">
    <property type="entry name" value="ADH_N"/>
    <property type="match status" value="1"/>
</dbReference>
<gene>
    <name evidence="5" type="ORF">LTR24_010278</name>
</gene>
<keyword evidence="3" id="KW-0472">Membrane</keyword>
<feature type="domain" description="Enoyl reductase (ER)" evidence="4">
    <location>
        <begin position="16"/>
        <end position="370"/>
    </location>
</feature>
<evidence type="ECO:0000256" key="1">
    <source>
        <dbReference type="ARBA" id="ARBA00008072"/>
    </source>
</evidence>
<keyword evidence="2" id="KW-0560">Oxidoreductase</keyword>
<feature type="transmembrane region" description="Helical" evidence="3">
    <location>
        <begin position="278"/>
        <end position="296"/>
    </location>
</feature>
<dbReference type="EMBL" id="JAVRRG010000296">
    <property type="protein sequence ID" value="KAK5073410.1"/>
    <property type="molecule type" value="Genomic_DNA"/>
</dbReference>
<dbReference type="InterPro" id="IPR013149">
    <property type="entry name" value="ADH-like_C"/>
</dbReference>